<dbReference type="InterPro" id="IPR027417">
    <property type="entry name" value="P-loop_NTPase"/>
</dbReference>
<evidence type="ECO:0000313" key="2">
    <source>
        <dbReference type="Proteomes" id="UP000743899"/>
    </source>
</evidence>
<dbReference type="Proteomes" id="UP000743899">
    <property type="component" value="Unassembled WGS sequence"/>
</dbReference>
<evidence type="ECO:0008006" key="3">
    <source>
        <dbReference type="Google" id="ProtNLM"/>
    </source>
</evidence>
<gene>
    <name evidence="1" type="ORF">GW534_05140</name>
</gene>
<name>A0ABX0A161_9BACI</name>
<sequence>MLKKEIRYFAGGNTAKGFVEFFDSNFQDLERLYILKGGPGTGKSSLIKSIGNEWGEKGYFIEWIHCSSDPDSIDAIILPELKVGIVDGTNPHVIEPKYPGVVDDYVNLGIAWDRNELLDQKDEIISLTNQVKEGFKKAYDSFAQGLALHDELEKIFINEMDFDKANQLAEHWIQKLILNEQRSSIGSSKIYKRFLGATTPIGPVDFVENITEDLNRYFIKGRAGSGKSTMLKKIAKAANEKGYDVEVYHCGFDPNSLDMVVVRELNFSIFDSTAPHEYYPTKESDTIIDLYELLITPGTDEKYASDIKDATDKYKSKLKEGIQHLAKTKEIRDQLEQIYIKAMDFSIVDKIRDQINEEMKSMIKK</sequence>
<organism evidence="1 2">
    <name type="scientific">Pallidibacillus pasinlerensis</name>
    <dbReference type="NCBI Taxonomy" id="2703818"/>
    <lineage>
        <taxon>Bacteria</taxon>
        <taxon>Bacillati</taxon>
        <taxon>Bacillota</taxon>
        <taxon>Bacilli</taxon>
        <taxon>Bacillales</taxon>
        <taxon>Bacillaceae</taxon>
        <taxon>Pallidibacillus</taxon>
    </lineage>
</organism>
<dbReference type="SUPFAM" id="SSF52540">
    <property type="entry name" value="P-loop containing nucleoside triphosphate hydrolases"/>
    <property type="match status" value="2"/>
</dbReference>
<proteinExistence type="predicted"/>
<accession>A0ABX0A161</accession>
<keyword evidence="2" id="KW-1185">Reference proteome</keyword>
<protein>
    <recommendedName>
        <fullName evidence="3">Nucleotide kinase</fullName>
    </recommendedName>
</protein>
<dbReference type="Gene3D" id="3.40.50.300">
    <property type="entry name" value="P-loop containing nucleotide triphosphate hydrolases"/>
    <property type="match status" value="1"/>
</dbReference>
<comment type="caution">
    <text evidence="1">The sequence shown here is derived from an EMBL/GenBank/DDBJ whole genome shotgun (WGS) entry which is preliminary data.</text>
</comment>
<dbReference type="EMBL" id="JAACYS010000015">
    <property type="protein sequence ID" value="NCU17158.1"/>
    <property type="molecule type" value="Genomic_DNA"/>
</dbReference>
<reference evidence="1 2" key="1">
    <citation type="submission" date="2020-01" db="EMBL/GenBank/DDBJ databases">
        <title>A novel Bacillus sp. from Pasinler.</title>
        <authorList>
            <person name="Adiguzel A."/>
            <person name="Ay H."/>
            <person name="Baltaci M.O."/>
        </authorList>
    </citation>
    <scope>NUCLEOTIDE SEQUENCE [LARGE SCALE GENOMIC DNA]</scope>
    <source>
        <strain evidence="1 2">P1</strain>
    </source>
</reference>
<dbReference type="RefSeq" id="WP_161920000.1">
    <property type="nucleotide sequence ID" value="NZ_JAACYS010000015.1"/>
</dbReference>
<evidence type="ECO:0000313" key="1">
    <source>
        <dbReference type="EMBL" id="NCU17158.1"/>
    </source>
</evidence>